<sequence>MEAKSGKNSFSIGQSVVYPQQGMGIIQAIRDRVKDGVTIHYYAIYLQSSDMTLLIPVDKAGELGVRAVVSSQEAQKAIASMSGKPDPLPADWKLRYQRNQDLIRKGTIAAIAKVVQSLYHRSKVKELPIQERKLYENALGLLIDEASCAMRKDRDEISSLILSKLEK</sequence>
<evidence type="ECO:0000313" key="3">
    <source>
        <dbReference type="Proteomes" id="UP000823633"/>
    </source>
</evidence>
<dbReference type="Proteomes" id="UP000823633">
    <property type="component" value="Unassembled WGS sequence"/>
</dbReference>
<dbReference type="InterPro" id="IPR036101">
    <property type="entry name" value="CarD-like/TRCF_RID_sf"/>
</dbReference>
<reference evidence="2" key="2">
    <citation type="journal article" date="2021" name="PeerJ">
        <title>Extensive microbial diversity within the chicken gut microbiome revealed by metagenomics and culture.</title>
        <authorList>
            <person name="Gilroy R."/>
            <person name="Ravi A."/>
            <person name="Getino M."/>
            <person name="Pursley I."/>
            <person name="Horton D.L."/>
            <person name="Alikhan N.F."/>
            <person name="Baker D."/>
            <person name="Gharbi K."/>
            <person name="Hall N."/>
            <person name="Watson M."/>
            <person name="Adriaenssens E.M."/>
            <person name="Foster-Nyarko E."/>
            <person name="Jarju S."/>
            <person name="Secka A."/>
            <person name="Antonio M."/>
            <person name="Oren A."/>
            <person name="Chaudhuri R.R."/>
            <person name="La Ragione R."/>
            <person name="Hildebrand F."/>
            <person name="Pallen M.J."/>
        </authorList>
    </citation>
    <scope>NUCLEOTIDE SEQUENCE</scope>
    <source>
        <strain evidence="2">11167</strain>
    </source>
</reference>
<dbReference type="AlphaFoldDB" id="A0A9D9HAS2"/>
<dbReference type="Pfam" id="PF02559">
    <property type="entry name" value="CarD_TRCF_RID"/>
    <property type="match status" value="1"/>
</dbReference>
<feature type="domain" description="CarD-like/TRCF RNAP-interacting" evidence="1">
    <location>
        <begin position="9"/>
        <end position="119"/>
    </location>
</feature>
<reference evidence="2" key="1">
    <citation type="submission" date="2020-10" db="EMBL/GenBank/DDBJ databases">
        <authorList>
            <person name="Gilroy R."/>
        </authorList>
    </citation>
    <scope>NUCLEOTIDE SEQUENCE</scope>
    <source>
        <strain evidence="2">11167</strain>
    </source>
</reference>
<evidence type="ECO:0000313" key="2">
    <source>
        <dbReference type="EMBL" id="MBO8442652.1"/>
    </source>
</evidence>
<accession>A0A9D9HAS2</accession>
<protein>
    <submittedName>
        <fullName evidence="2">CarD family transcriptional regulator</fullName>
    </submittedName>
</protein>
<dbReference type="InterPro" id="IPR052531">
    <property type="entry name" value="CarD-like_regulator"/>
</dbReference>
<evidence type="ECO:0000259" key="1">
    <source>
        <dbReference type="SMART" id="SM01058"/>
    </source>
</evidence>
<dbReference type="Pfam" id="PF21095">
    <property type="entry name" value="CarD_C"/>
    <property type="match status" value="1"/>
</dbReference>
<dbReference type="InterPro" id="IPR048792">
    <property type="entry name" value="CarD_C"/>
</dbReference>
<dbReference type="EMBL" id="JADIMU010000017">
    <property type="protein sequence ID" value="MBO8442652.1"/>
    <property type="molecule type" value="Genomic_DNA"/>
</dbReference>
<dbReference type="Gene3D" id="1.20.58.1290">
    <property type="entry name" value="CarD-like, C-terminal domain"/>
    <property type="match status" value="1"/>
</dbReference>
<name>A0A9D9HAS2_9SPIR</name>
<dbReference type="Gene3D" id="2.40.10.170">
    <property type="match status" value="1"/>
</dbReference>
<proteinExistence type="predicted"/>
<dbReference type="PANTHER" id="PTHR38447">
    <property type="entry name" value="TRANSCRIPTION FACTOR YDEB-RELATED"/>
    <property type="match status" value="1"/>
</dbReference>
<dbReference type="PANTHER" id="PTHR38447:SF1">
    <property type="entry name" value="RNA POLYMERASE-BINDING TRANSCRIPTION FACTOR CARD"/>
    <property type="match status" value="1"/>
</dbReference>
<dbReference type="InterPro" id="IPR042215">
    <property type="entry name" value="CarD-like_C"/>
</dbReference>
<dbReference type="InterPro" id="IPR003711">
    <property type="entry name" value="CarD-like/TRCF_RID"/>
</dbReference>
<dbReference type="GO" id="GO:0009303">
    <property type="term" value="P:rRNA transcription"/>
    <property type="evidence" value="ECO:0007669"/>
    <property type="project" value="TreeGrafter"/>
</dbReference>
<gene>
    <name evidence="2" type="ORF">IAC42_02675</name>
</gene>
<comment type="caution">
    <text evidence="2">The sequence shown here is derived from an EMBL/GenBank/DDBJ whole genome shotgun (WGS) entry which is preliminary data.</text>
</comment>
<dbReference type="SUPFAM" id="SSF141259">
    <property type="entry name" value="CarD-like"/>
    <property type="match status" value="1"/>
</dbReference>
<organism evidence="2 3">
    <name type="scientific">Candidatus Aphodenecus pullistercoris</name>
    <dbReference type="NCBI Taxonomy" id="2840669"/>
    <lineage>
        <taxon>Bacteria</taxon>
        <taxon>Pseudomonadati</taxon>
        <taxon>Spirochaetota</taxon>
        <taxon>Spirochaetia</taxon>
        <taxon>Spirochaetales</taxon>
        <taxon>Candidatus Aphodenecus</taxon>
    </lineage>
</organism>
<dbReference type="SMART" id="SM01058">
    <property type="entry name" value="CarD_TRCF"/>
    <property type="match status" value="1"/>
</dbReference>